<gene>
    <name evidence="7" type="ORF">C7M84_006307</name>
</gene>
<sequence length="203" mass="22918">MALSALSSARSLSRLLVKNGRYIHTTAPAASFKSSVSLEKIYPESGLDMTRNIQPPKNEGINFSGYIPVEQLQVSYSRSSGPGGQNVNKVNTKVDLRFHVETAEWLTQELKEKIAEKYKSSITSDGCLLIRSDKTRSQQLNLADALDKLRHMIHTAAYVPPLPSSEAVERQRRRHEAAVRERLRKKRDRSLVKQSRRGPESEF</sequence>
<dbReference type="EMBL" id="QCYY01001806">
    <property type="protein sequence ID" value="ROT75162.1"/>
    <property type="molecule type" value="Genomic_DNA"/>
</dbReference>
<feature type="region of interest" description="Disordered" evidence="5">
    <location>
        <begin position="163"/>
        <end position="203"/>
    </location>
</feature>
<dbReference type="STRING" id="6689.A0A423TFC7"/>
<evidence type="ECO:0000256" key="1">
    <source>
        <dbReference type="ARBA" id="ARBA00013260"/>
    </source>
</evidence>
<dbReference type="GO" id="GO:0005762">
    <property type="term" value="C:mitochondrial large ribosomal subunit"/>
    <property type="evidence" value="ECO:0007669"/>
    <property type="project" value="TreeGrafter"/>
</dbReference>
<accession>A0A423TFC7</accession>
<dbReference type="InterPro" id="IPR000352">
    <property type="entry name" value="Pep_chain_release_fac_I"/>
</dbReference>
<proteinExistence type="inferred from homology"/>
<dbReference type="Pfam" id="PF00472">
    <property type="entry name" value="RF-1"/>
    <property type="match status" value="1"/>
</dbReference>
<dbReference type="GO" id="GO:0070126">
    <property type="term" value="P:mitochondrial translational termination"/>
    <property type="evidence" value="ECO:0007669"/>
    <property type="project" value="TreeGrafter"/>
</dbReference>
<evidence type="ECO:0000313" key="8">
    <source>
        <dbReference type="Proteomes" id="UP000283509"/>
    </source>
</evidence>
<keyword evidence="8" id="KW-1185">Reference proteome</keyword>
<dbReference type="FunFam" id="3.30.160.20:FF:000046">
    <property type="entry name" value="Peptidyl-tRNA hydrolase ICT1"/>
    <property type="match status" value="1"/>
</dbReference>
<evidence type="ECO:0000256" key="4">
    <source>
        <dbReference type="ARBA" id="ARBA00041531"/>
    </source>
</evidence>
<protein>
    <recommendedName>
        <fullName evidence="3">Large ribosomal subunit protein mL62</fullName>
        <ecNumber evidence="1">3.1.1.29</ecNumber>
    </recommendedName>
    <alternativeName>
        <fullName evidence="4">Peptidyl-tRNA hydrolase ICT1, mitochondrial</fullName>
    </alternativeName>
</protein>
<organism evidence="7 8">
    <name type="scientific">Penaeus vannamei</name>
    <name type="common">Whiteleg shrimp</name>
    <name type="synonym">Litopenaeus vannamei</name>
    <dbReference type="NCBI Taxonomy" id="6689"/>
    <lineage>
        <taxon>Eukaryota</taxon>
        <taxon>Metazoa</taxon>
        <taxon>Ecdysozoa</taxon>
        <taxon>Arthropoda</taxon>
        <taxon>Crustacea</taxon>
        <taxon>Multicrustacea</taxon>
        <taxon>Malacostraca</taxon>
        <taxon>Eumalacostraca</taxon>
        <taxon>Eucarida</taxon>
        <taxon>Decapoda</taxon>
        <taxon>Dendrobranchiata</taxon>
        <taxon>Penaeoidea</taxon>
        <taxon>Penaeidae</taxon>
        <taxon>Penaeus</taxon>
    </lineage>
</organism>
<dbReference type="OrthoDB" id="270639at2759"/>
<dbReference type="PROSITE" id="PS00745">
    <property type="entry name" value="RF_PROK_I"/>
    <property type="match status" value="1"/>
</dbReference>
<dbReference type="Proteomes" id="UP000283509">
    <property type="component" value="Unassembled WGS sequence"/>
</dbReference>
<dbReference type="Gene3D" id="3.30.160.20">
    <property type="match status" value="1"/>
</dbReference>
<reference evidence="7 8" key="1">
    <citation type="submission" date="2018-04" db="EMBL/GenBank/DDBJ databases">
        <authorList>
            <person name="Zhang X."/>
            <person name="Yuan J."/>
            <person name="Li F."/>
            <person name="Xiang J."/>
        </authorList>
    </citation>
    <scope>NUCLEOTIDE SEQUENCE [LARGE SCALE GENOMIC DNA]</scope>
    <source>
        <tissue evidence="7">Muscle</tissue>
    </source>
</reference>
<dbReference type="EC" id="3.1.1.29" evidence="1"/>
<name>A0A423TFC7_PENVA</name>
<feature type="domain" description="Prokaryotic-type class I peptide chain release factors" evidence="6">
    <location>
        <begin position="78"/>
        <end position="94"/>
    </location>
</feature>
<dbReference type="PANTHER" id="PTHR11075">
    <property type="entry name" value="PEPTIDE CHAIN RELEASE FACTOR"/>
    <property type="match status" value="1"/>
</dbReference>
<evidence type="ECO:0000259" key="6">
    <source>
        <dbReference type="PROSITE" id="PS00745"/>
    </source>
</evidence>
<dbReference type="PANTHER" id="PTHR11075:SF54">
    <property type="entry name" value="LARGE RIBOSOMAL SUBUNIT PROTEIN ML62"/>
    <property type="match status" value="1"/>
</dbReference>
<evidence type="ECO:0000313" key="7">
    <source>
        <dbReference type="EMBL" id="ROT75162.1"/>
    </source>
</evidence>
<evidence type="ECO:0000256" key="2">
    <source>
        <dbReference type="ARBA" id="ARBA00038225"/>
    </source>
</evidence>
<evidence type="ECO:0000256" key="5">
    <source>
        <dbReference type="SAM" id="MobiDB-lite"/>
    </source>
</evidence>
<comment type="caution">
    <text evidence="7">The sequence shown here is derived from an EMBL/GenBank/DDBJ whole genome shotgun (WGS) entry which is preliminary data.</text>
</comment>
<reference evidence="7 8" key="2">
    <citation type="submission" date="2019-01" db="EMBL/GenBank/DDBJ databases">
        <title>The decoding of complex shrimp genome reveals the adaptation for benthos swimmer, frequently molting mechanism and breeding impact on genome.</title>
        <authorList>
            <person name="Sun Y."/>
            <person name="Gao Y."/>
            <person name="Yu Y."/>
        </authorList>
    </citation>
    <scope>NUCLEOTIDE SEQUENCE [LARGE SCALE GENOMIC DNA]</scope>
    <source>
        <tissue evidence="7">Muscle</tissue>
    </source>
</reference>
<dbReference type="GO" id="GO:0016150">
    <property type="term" value="F:translation release factor activity, codon nonspecific"/>
    <property type="evidence" value="ECO:0007669"/>
    <property type="project" value="TreeGrafter"/>
</dbReference>
<keyword evidence="7" id="KW-0378">Hydrolase</keyword>
<comment type="similarity">
    <text evidence="2">Belongs to the prokaryotic/mitochondrial release factor family. Mitochondrion-specific ribosomal protein mL62 subfamily.</text>
</comment>
<dbReference type="NCBIfam" id="NF006718">
    <property type="entry name" value="PRK09256.1"/>
    <property type="match status" value="1"/>
</dbReference>
<dbReference type="GO" id="GO:0004045">
    <property type="term" value="F:peptidyl-tRNA hydrolase activity"/>
    <property type="evidence" value="ECO:0007669"/>
    <property type="project" value="UniProtKB-EC"/>
</dbReference>
<dbReference type="AlphaFoldDB" id="A0A423TFC7"/>
<dbReference type="SUPFAM" id="SSF110916">
    <property type="entry name" value="Peptidyl-tRNA hydrolase domain-like"/>
    <property type="match status" value="1"/>
</dbReference>
<evidence type="ECO:0000256" key="3">
    <source>
        <dbReference type="ARBA" id="ARBA00039441"/>
    </source>
</evidence>
<dbReference type="InterPro" id="IPR052104">
    <property type="entry name" value="Mito_Release_Factor_mL62"/>
</dbReference>